<protein>
    <submittedName>
        <fullName evidence="2">GNAT family N-acetyltransferase</fullName>
    </submittedName>
</protein>
<name>A0A5R8Q9C0_9FIRM</name>
<dbReference type="RefSeq" id="WP_138191549.1">
    <property type="nucleotide sequence ID" value="NZ_VBWP01000008.1"/>
</dbReference>
<feature type="domain" description="N-acetyltransferase" evidence="1">
    <location>
        <begin position="3"/>
        <end position="203"/>
    </location>
</feature>
<proteinExistence type="predicted"/>
<dbReference type="InterPro" id="IPR000182">
    <property type="entry name" value="GNAT_dom"/>
</dbReference>
<sequence>MDIVIRELAKSDYNQARLYAIDGMNLDRYAEKDYELYFYSKYFIYLELLRATQILGAYMDGKLVGVLLAEMRNENKKVKSLWYRIYIWFIKFTMNIFYKSSANIYEQVNNEMLSRYKSGNNPDGELIFFAVNPEIMGKGIGTLLLNELEKREKGKSIYLYTDSGCTYQFYDYKGFKREDEQNIIMNNHGKVINLTCFLYSKKL</sequence>
<dbReference type="Pfam" id="PF00583">
    <property type="entry name" value="Acetyltransf_1"/>
    <property type="match status" value="1"/>
</dbReference>
<organism evidence="2 3">
    <name type="scientific">Culicoidibacter larvae</name>
    <dbReference type="NCBI Taxonomy" id="2579976"/>
    <lineage>
        <taxon>Bacteria</taxon>
        <taxon>Bacillati</taxon>
        <taxon>Bacillota</taxon>
        <taxon>Culicoidibacteria</taxon>
        <taxon>Culicoidibacterales</taxon>
        <taxon>Culicoidibacteraceae</taxon>
        <taxon>Culicoidibacter</taxon>
    </lineage>
</organism>
<evidence type="ECO:0000313" key="2">
    <source>
        <dbReference type="EMBL" id="TLG72514.1"/>
    </source>
</evidence>
<dbReference type="Proteomes" id="UP000306912">
    <property type="component" value="Unassembled WGS sequence"/>
</dbReference>
<reference evidence="2 3" key="1">
    <citation type="submission" date="2019-05" db="EMBL/GenBank/DDBJ databases">
        <title>Culicoidintestinum kansasii gen. nov., sp. nov. from the gastrointestinal tract of the biting midge, Culicoides sonorensis.</title>
        <authorList>
            <person name="Neupane S."/>
            <person name="Ghosh A."/>
            <person name="Gunther S."/>
            <person name="Martin K."/>
            <person name="Zurek L."/>
        </authorList>
    </citation>
    <scope>NUCLEOTIDE SEQUENCE [LARGE SCALE GENOMIC DNA]</scope>
    <source>
        <strain evidence="2 3">CS-1</strain>
    </source>
</reference>
<dbReference type="AlphaFoldDB" id="A0A5R8Q9C0"/>
<dbReference type="Gene3D" id="3.40.630.30">
    <property type="match status" value="1"/>
</dbReference>
<accession>A0A5R8Q9C0</accession>
<dbReference type="EMBL" id="VBWP01000008">
    <property type="protein sequence ID" value="TLG72514.1"/>
    <property type="molecule type" value="Genomic_DNA"/>
</dbReference>
<evidence type="ECO:0000259" key="1">
    <source>
        <dbReference type="PROSITE" id="PS51186"/>
    </source>
</evidence>
<dbReference type="InterPro" id="IPR016181">
    <property type="entry name" value="Acyl_CoA_acyltransferase"/>
</dbReference>
<dbReference type="GO" id="GO:0016747">
    <property type="term" value="F:acyltransferase activity, transferring groups other than amino-acyl groups"/>
    <property type="evidence" value="ECO:0007669"/>
    <property type="project" value="InterPro"/>
</dbReference>
<dbReference type="OrthoDB" id="9794197at2"/>
<keyword evidence="3" id="KW-1185">Reference proteome</keyword>
<dbReference type="CDD" id="cd04301">
    <property type="entry name" value="NAT_SF"/>
    <property type="match status" value="1"/>
</dbReference>
<gene>
    <name evidence="2" type="ORF">FEZ08_08995</name>
</gene>
<keyword evidence="2" id="KW-0808">Transferase</keyword>
<dbReference type="SUPFAM" id="SSF55729">
    <property type="entry name" value="Acyl-CoA N-acyltransferases (Nat)"/>
    <property type="match status" value="1"/>
</dbReference>
<dbReference type="InParanoid" id="A0A5R8Q9C0"/>
<dbReference type="PROSITE" id="PS51186">
    <property type="entry name" value="GNAT"/>
    <property type="match status" value="1"/>
</dbReference>
<evidence type="ECO:0000313" key="3">
    <source>
        <dbReference type="Proteomes" id="UP000306912"/>
    </source>
</evidence>
<comment type="caution">
    <text evidence="2">The sequence shown here is derived from an EMBL/GenBank/DDBJ whole genome shotgun (WGS) entry which is preliminary data.</text>
</comment>